<evidence type="ECO:0000313" key="4">
    <source>
        <dbReference type="Proteomes" id="UP001238603"/>
    </source>
</evidence>
<reference evidence="3 4" key="1">
    <citation type="submission" date="2023-06" db="EMBL/GenBank/DDBJ databases">
        <title>Pelomonas sp. APW6 16S ribosomal RNA gene genome sequencing and assembly.</title>
        <authorList>
            <person name="Woo H."/>
        </authorList>
    </citation>
    <scope>NUCLEOTIDE SEQUENCE [LARGE SCALE GENOMIC DNA]</scope>
    <source>
        <strain evidence="3 4">APW6</strain>
    </source>
</reference>
<dbReference type="EMBL" id="JASVDS010000002">
    <property type="protein sequence ID" value="MDL5031471.1"/>
    <property type="molecule type" value="Genomic_DNA"/>
</dbReference>
<name>A0ABT7LF38_9BURK</name>
<dbReference type="Gene3D" id="1.10.287.470">
    <property type="entry name" value="Helix hairpin bin"/>
    <property type="match status" value="1"/>
</dbReference>
<keyword evidence="4" id="KW-1185">Reference proteome</keyword>
<protein>
    <submittedName>
        <fullName evidence="3">HlyD family efflux transporter periplasmic adaptor subunit</fullName>
    </submittedName>
</protein>
<comment type="subcellular location">
    <subcellularLocation>
        <location evidence="1">Cell envelope</location>
    </subcellularLocation>
</comment>
<evidence type="ECO:0000256" key="2">
    <source>
        <dbReference type="ARBA" id="ARBA00023054"/>
    </source>
</evidence>
<sequence>MQRSPETPTAPPAPPAHLRALSGAAMDRLLPPSRWRHARRAAWALLPALALLAWALAPQGVRVQARDLQWATVEQGPFLDELTLRAQAQPQEQLMIDATEGGRVEAVQVRDGQAITAGQTLVLLSNPQREQEVLARTAEVAQQLANLSTLRAAQAGAQAQWRRELAQRRHELALASDESERQQALAAQGFVSPLAARNARRQAELQAELLRQCEEDSQAELRVRARTVTEMERAVQGLSSGLTLVRQAAGRLTVRSPGAGQLSGFDLQVGSVVRAGERLGRIDDRRHWRLQAEVDEFYDARVRPGLEARLTLGGKTWPLVLRDRQETVQQGRFRVSFAFADPPPEGLRAGQSFELSVQLGAPAQALWLPTGAYLDEGGGSVYVRENGGPLAHRRAVQLGRRTGTQVELLAGLRAGERVLVSASARHAGQPVLRLVGEGADEAERPPASPR</sequence>
<dbReference type="RefSeq" id="WP_285981602.1">
    <property type="nucleotide sequence ID" value="NZ_JASVDS010000002.1"/>
</dbReference>
<evidence type="ECO:0000256" key="1">
    <source>
        <dbReference type="ARBA" id="ARBA00004196"/>
    </source>
</evidence>
<proteinExistence type="predicted"/>
<dbReference type="Gene3D" id="2.40.30.170">
    <property type="match status" value="1"/>
</dbReference>
<dbReference type="Proteomes" id="UP001238603">
    <property type="component" value="Unassembled WGS sequence"/>
</dbReference>
<organism evidence="3 4">
    <name type="scientific">Roseateles subflavus</name>
    <dbReference type="NCBI Taxonomy" id="3053353"/>
    <lineage>
        <taxon>Bacteria</taxon>
        <taxon>Pseudomonadati</taxon>
        <taxon>Pseudomonadota</taxon>
        <taxon>Betaproteobacteria</taxon>
        <taxon>Burkholderiales</taxon>
        <taxon>Sphaerotilaceae</taxon>
        <taxon>Roseateles</taxon>
    </lineage>
</organism>
<dbReference type="Gene3D" id="2.40.50.100">
    <property type="match status" value="1"/>
</dbReference>
<gene>
    <name evidence="3" type="ORF">QRD43_06080</name>
</gene>
<dbReference type="PANTHER" id="PTHR32347:SF23">
    <property type="entry name" value="BLL5650 PROTEIN"/>
    <property type="match status" value="1"/>
</dbReference>
<keyword evidence="2" id="KW-0175">Coiled coil</keyword>
<accession>A0ABT7LF38</accession>
<comment type="caution">
    <text evidence="3">The sequence shown here is derived from an EMBL/GenBank/DDBJ whole genome shotgun (WGS) entry which is preliminary data.</text>
</comment>
<dbReference type="InterPro" id="IPR050465">
    <property type="entry name" value="UPF0194_transport"/>
</dbReference>
<dbReference type="PANTHER" id="PTHR32347">
    <property type="entry name" value="EFFLUX SYSTEM COMPONENT YKNX-RELATED"/>
    <property type="match status" value="1"/>
</dbReference>
<dbReference type="Gene3D" id="2.40.420.20">
    <property type="match status" value="1"/>
</dbReference>
<evidence type="ECO:0000313" key="3">
    <source>
        <dbReference type="EMBL" id="MDL5031471.1"/>
    </source>
</evidence>